<evidence type="ECO:0000313" key="2">
    <source>
        <dbReference type="Proteomes" id="UP000029998"/>
    </source>
</evidence>
<organism evidence="1 2">
    <name type="scientific">Lysobacter daejeonensis GH1-9</name>
    <dbReference type="NCBI Taxonomy" id="1385517"/>
    <lineage>
        <taxon>Bacteria</taxon>
        <taxon>Pseudomonadati</taxon>
        <taxon>Pseudomonadota</taxon>
        <taxon>Gammaproteobacteria</taxon>
        <taxon>Lysobacterales</taxon>
        <taxon>Lysobacteraceae</taxon>
        <taxon>Aerolutibacter</taxon>
    </lineage>
</organism>
<sequence>MRPPVTRNSTRSSSGYASCHLEWGPSRRLAMVLGLLGVLATGALFASELSREWAWAGTPLVMGYAAWAGLREWRKPWRALVLPPVVADDAGDDQAPALLDGVPLAQVEVAWRGRLGFLRCRGLDGRSVRTVLWPDVTSAHTRRELRLALRDRATSPSRPSMAP</sequence>
<reference evidence="1 2" key="1">
    <citation type="submission" date="2013-08" db="EMBL/GenBank/DDBJ databases">
        <title>Genome sequencing of Lysobacter.</title>
        <authorList>
            <person name="Zhang S."/>
            <person name="Wang G."/>
        </authorList>
    </citation>
    <scope>NUCLEOTIDE SEQUENCE [LARGE SCALE GENOMIC DNA]</scope>
    <source>
        <strain evidence="1 2">GH1-9</strain>
    </source>
</reference>
<name>A0A0A0EY83_9GAMM</name>
<dbReference type="STRING" id="1385517.N800_12410"/>
<accession>A0A0A0EY83</accession>
<evidence type="ECO:0000313" key="1">
    <source>
        <dbReference type="EMBL" id="KGM55891.1"/>
    </source>
</evidence>
<protein>
    <recommendedName>
        <fullName evidence="3">Toxin CptA</fullName>
    </recommendedName>
</protein>
<gene>
    <name evidence="1" type="ORF">N800_12410</name>
</gene>
<dbReference type="AlphaFoldDB" id="A0A0A0EY83"/>
<evidence type="ECO:0008006" key="3">
    <source>
        <dbReference type="Google" id="ProtNLM"/>
    </source>
</evidence>
<proteinExistence type="predicted"/>
<dbReference type="Proteomes" id="UP000029998">
    <property type="component" value="Unassembled WGS sequence"/>
</dbReference>
<dbReference type="EMBL" id="AVPU01000003">
    <property type="protein sequence ID" value="KGM55891.1"/>
    <property type="molecule type" value="Genomic_DNA"/>
</dbReference>
<comment type="caution">
    <text evidence="1">The sequence shown here is derived from an EMBL/GenBank/DDBJ whole genome shotgun (WGS) entry which is preliminary data.</text>
</comment>
<keyword evidence="2" id="KW-1185">Reference proteome</keyword>